<comment type="catalytic activity">
    <reaction evidence="1 18 19">
        <text>(6R)-NADHX = (6S)-NADHX</text>
        <dbReference type="Rhea" id="RHEA:32215"/>
        <dbReference type="ChEBI" id="CHEBI:64074"/>
        <dbReference type="ChEBI" id="CHEBI:64075"/>
        <dbReference type="EC" id="5.1.99.6"/>
    </reaction>
</comment>
<evidence type="ECO:0000256" key="9">
    <source>
        <dbReference type="ARBA" id="ARBA00022958"/>
    </source>
</evidence>
<dbReference type="GO" id="GO:0110051">
    <property type="term" value="P:metabolite repair"/>
    <property type="evidence" value="ECO:0007669"/>
    <property type="project" value="TreeGrafter"/>
</dbReference>
<evidence type="ECO:0000259" key="21">
    <source>
        <dbReference type="PROSITE" id="PS51385"/>
    </source>
</evidence>
<gene>
    <name evidence="17" type="primary">nnrD</name>
    <name evidence="18" type="synonym">nnrE</name>
    <name evidence="22" type="ORF">HARCEL1_00545</name>
</gene>
<comment type="catalytic activity">
    <reaction evidence="16 17 19">
        <text>(6S)-NADPHX + ADP = AMP + phosphate + NADPH + H(+)</text>
        <dbReference type="Rhea" id="RHEA:32235"/>
        <dbReference type="ChEBI" id="CHEBI:15378"/>
        <dbReference type="ChEBI" id="CHEBI:43474"/>
        <dbReference type="ChEBI" id="CHEBI:57783"/>
        <dbReference type="ChEBI" id="CHEBI:64076"/>
        <dbReference type="ChEBI" id="CHEBI:456215"/>
        <dbReference type="ChEBI" id="CHEBI:456216"/>
        <dbReference type="EC" id="4.2.1.136"/>
    </reaction>
</comment>
<feature type="domain" description="YjeF N-terminal" evidence="21">
    <location>
        <begin position="17"/>
        <end position="215"/>
    </location>
</feature>
<comment type="function">
    <text evidence="18">Catalyzes the epimerization of the S- and R-forms of NAD(P)HX, a damaged form of NAD(P)H that is a result of enzymatic or heat-dependent hydration. This is a prerequisite for the S-specific NAD(P)H-hydrate dehydratase to allow the repair of both epimers of NAD(P)HX.</text>
</comment>
<dbReference type="GO" id="GO:0046496">
    <property type="term" value="P:nicotinamide nucleotide metabolic process"/>
    <property type="evidence" value="ECO:0007669"/>
    <property type="project" value="UniProtKB-UniRule"/>
</dbReference>
<dbReference type="Pfam" id="PF03853">
    <property type="entry name" value="YjeF_N"/>
    <property type="match status" value="1"/>
</dbReference>
<keyword evidence="10 17" id="KW-0520">NAD</keyword>
<dbReference type="GO" id="GO:0052855">
    <property type="term" value="F:ADP-dependent NAD(P)H-hydrate dehydratase activity"/>
    <property type="evidence" value="ECO:0007669"/>
    <property type="project" value="UniProtKB-UniRule"/>
</dbReference>
<comment type="cofactor">
    <cofactor evidence="18 19">
        <name>K(+)</name>
        <dbReference type="ChEBI" id="CHEBI:29103"/>
    </cofactor>
    <text evidence="18 19">Binds 1 potassium ion per subunit.</text>
</comment>
<dbReference type="NCBIfam" id="TIGR00196">
    <property type="entry name" value="yjeF_cterm"/>
    <property type="match status" value="1"/>
</dbReference>
<dbReference type="Gene3D" id="3.40.50.10260">
    <property type="entry name" value="YjeF N-terminal domain"/>
    <property type="match status" value="1"/>
</dbReference>
<evidence type="ECO:0000256" key="5">
    <source>
        <dbReference type="ARBA" id="ARBA00022723"/>
    </source>
</evidence>
<evidence type="ECO:0000256" key="12">
    <source>
        <dbReference type="ARBA" id="ARBA00023239"/>
    </source>
</evidence>
<comment type="catalytic activity">
    <reaction evidence="15 17 19">
        <text>(6S)-NADHX + ADP = AMP + phosphate + NADH + H(+)</text>
        <dbReference type="Rhea" id="RHEA:32223"/>
        <dbReference type="ChEBI" id="CHEBI:15378"/>
        <dbReference type="ChEBI" id="CHEBI:43474"/>
        <dbReference type="ChEBI" id="CHEBI:57945"/>
        <dbReference type="ChEBI" id="CHEBI:64074"/>
        <dbReference type="ChEBI" id="CHEBI:456215"/>
        <dbReference type="ChEBI" id="CHEBI:456216"/>
        <dbReference type="EC" id="4.2.1.136"/>
    </reaction>
</comment>
<dbReference type="InterPro" id="IPR017953">
    <property type="entry name" value="Carbohydrate_kinase_pred_CS"/>
</dbReference>
<reference evidence="22 23" key="1">
    <citation type="submission" date="2018-04" db="EMBL/GenBank/DDBJ databases">
        <title>Halococcoides cellulosivorans gen. nov., sp. nov., an extremely halophilic cellulose-utilizing haloarchaeon from hypersaline lakes.</title>
        <authorList>
            <person name="Sorokin D.Y."/>
            <person name="Toshchakov S.V."/>
            <person name="Samarov N.I."/>
            <person name="Korzhenkov A."/>
            <person name="Kublanov I.V."/>
        </authorList>
    </citation>
    <scope>NUCLEOTIDE SEQUENCE [LARGE SCALE GENOMIC DNA]</scope>
    <source>
        <strain evidence="22 23">HArcel1</strain>
    </source>
</reference>
<accession>A0A2R4WXP4</accession>
<evidence type="ECO:0000256" key="1">
    <source>
        <dbReference type="ARBA" id="ARBA00000013"/>
    </source>
</evidence>
<keyword evidence="12 17" id="KW-0456">Lyase</keyword>
<comment type="function">
    <text evidence="14 19">Bifunctional enzyme that catalyzes the epimerization of the S- and R-forms of NAD(P)HX and the dehydration of the S-form of NAD(P)HX at the expense of ADP, which is converted to AMP. This allows the repair of both epimers of NAD(P)HX, a damaged form of NAD(P)H that is a result of enzymatic or heat-dependent hydration.</text>
</comment>
<dbReference type="InterPro" id="IPR030677">
    <property type="entry name" value="Nnr"/>
</dbReference>
<protein>
    <recommendedName>
        <fullName evidence="19">Bifunctional NAD(P)H-hydrate repair enzyme</fullName>
    </recommendedName>
    <alternativeName>
        <fullName evidence="19">Nicotinamide nucleotide repair protein</fullName>
    </alternativeName>
    <domain>
        <recommendedName>
            <fullName evidence="19">ADP-dependent (S)-NAD(P)H-hydrate dehydratase</fullName>
            <ecNumber evidence="19">4.2.1.136</ecNumber>
        </recommendedName>
        <alternativeName>
            <fullName evidence="19">ADP-dependent NAD(P)HX dehydratase</fullName>
        </alternativeName>
    </domain>
    <domain>
        <recommendedName>
            <fullName evidence="19">NAD(P)H-hydrate epimerase</fullName>
            <ecNumber evidence="19">5.1.99.6</ecNumber>
        </recommendedName>
    </domain>
</protein>
<dbReference type="HAMAP" id="MF_01966">
    <property type="entry name" value="NADHX_epimerase"/>
    <property type="match status" value="1"/>
</dbReference>
<dbReference type="InterPro" id="IPR004443">
    <property type="entry name" value="YjeF_N_dom"/>
</dbReference>
<evidence type="ECO:0000256" key="17">
    <source>
        <dbReference type="HAMAP-Rule" id="MF_01965"/>
    </source>
</evidence>
<evidence type="ECO:0000256" key="19">
    <source>
        <dbReference type="PIRNR" id="PIRNR017184"/>
    </source>
</evidence>
<dbReference type="Pfam" id="PF01256">
    <property type="entry name" value="Carb_kinase"/>
    <property type="match status" value="1"/>
</dbReference>
<name>A0A2R4WXP4_9EURY</name>
<dbReference type="GeneID" id="36510950"/>
<sequence>MSAWTWGLGETLTGQDIGVVDANTAALGVAQMQLMESSGHALARAVRAAAAPDDRIAIVAGRGNNGGDAFVTARFLDDLDVRVHLLGRPETIGTEIARANWGALATASVERRAVGDSRDLALDDPDVIVDAMLGTGITGELREPVASAAQTIQDTDATVIAADVPSGLDAATGDCAPGTPVPDRVVTFHRPKPGLSALDAPVETADIGVPAEAERALGPGDLGRLDRPADSHKGDGGRILVVGGGPYAGAPALAALAALRAGADLVRVVAPESVADSIQGYAPDLIVESVPGERIGSDHVDRLVALATERDAVVVGPGLGGAEDSRAAVADLLGRIDGRVVADAEAIDAAAAVETDADLVVTPHRGEFARVGRSVDGADEPALADAVATAASDLDATVLLKGPTDVISNGERVRVNRTGNAGMTVGGTGDVLAGTVGALLAVEDPMVAAGLGAFLVGRAGDRAAERSGRGLIASELPDDVGAILGEHGV</sequence>
<dbReference type="InterPro" id="IPR029056">
    <property type="entry name" value="Ribokinase-like"/>
</dbReference>
<dbReference type="SUPFAM" id="SSF64153">
    <property type="entry name" value="YjeF N-terminal domain-like"/>
    <property type="match status" value="1"/>
</dbReference>
<keyword evidence="6 17" id="KW-0547">Nucleotide-binding</keyword>
<comment type="similarity">
    <text evidence="4 19">In the C-terminal section; belongs to the NnrD/CARKD family.</text>
</comment>
<organism evidence="22 23">
    <name type="scientific">Halococcoides cellulosivorans</name>
    <dbReference type="NCBI Taxonomy" id="1679096"/>
    <lineage>
        <taxon>Archaea</taxon>
        <taxon>Methanobacteriati</taxon>
        <taxon>Methanobacteriota</taxon>
        <taxon>Stenosarchaea group</taxon>
        <taxon>Halobacteria</taxon>
        <taxon>Halobacteriales</taxon>
        <taxon>Haloarculaceae</taxon>
        <taxon>Halococcoides</taxon>
    </lineage>
</organism>
<dbReference type="HAMAP" id="MF_01965">
    <property type="entry name" value="NADHX_dehydratase"/>
    <property type="match status" value="1"/>
</dbReference>
<evidence type="ECO:0000256" key="4">
    <source>
        <dbReference type="ARBA" id="ARBA00009524"/>
    </source>
</evidence>
<evidence type="ECO:0000256" key="11">
    <source>
        <dbReference type="ARBA" id="ARBA00023235"/>
    </source>
</evidence>
<dbReference type="AlphaFoldDB" id="A0A2R4WXP4"/>
<evidence type="ECO:0000256" key="3">
    <source>
        <dbReference type="ARBA" id="ARBA00006001"/>
    </source>
</evidence>
<feature type="binding site" evidence="18">
    <location>
        <position position="65"/>
    </location>
    <ligand>
        <name>K(+)</name>
        <dbReference type="ChEBI" id="CHEBI:29103"/>
    </ligand>
</feature>
<dbReference type="PROSITE" id="PS51385">
    <property type="entry name" value="YJEF_N"/>
    <property type="match status" value="1"/>
</dbReference>
<evidence type="ECO:0000313" key="22">
    <source>
        <dbReference type="EMBL" id="AWB26312.1"/>
    </source>
</evidence>
<evidence type="ECO:0000313" key="23">
    <source>
        <dbReference type="Proteomes" id="UP000244727"/>
    </source>
</evidence>
<evidence type="ECO:0000256" key="7">
    <source>
        <dbReference type="ARBA" id="ARBA00022840"/>
    </source>
</evidence>
<comment type="function">
    <text evidence="17">Catalyzes the dehydration of the S-form of NAD(P)HX at the expense of ADP, which is converted to AMP. Together with NAD(P)HX epimerase, which catalyzes the epimerization of the S- and R-forms, the enzyme allows the repair of both epimers of NAD(P)HX, a damaged form of NAD(P)H that is a result of enzymatic or heat-dependent hydration.</text>
</comment>
<dbReference type="CDD" id="cd01171">
    <property type="entry name" value="YXKO-related"/>
    <property type="match status" value="1"/>
</dbReference>
<keyword evidence="13" id="KW-0511">Multifunctional enzyme</keyword>
<dbReference type="RefSeq" id="WP_108380681.1">
    <property type="nucleotide sequence ID" value="NZ_CP028858.1"/>
</dbReference>
<feature type="binding site" evidence="17">
    <location>
        <position position="250"/>
    </location>
    <ligand>
        <name>(6S)-NADPHX</name>
        <dbReference type="ChEBI" id="CHEBI:64076"/>
    </ligand>
</feature>
<keyword evidence="9 18" id="KW-0630">Potassium</keyword>
<dbReference type="PIRSF" id="PIRSF017184">
    <property type="entry name" value="Nnr"/>
    <property type="match status" value="1"/>
</dbReference>
<evidence type="ECO:0000256" key="10">
    <source>
        <dbReference type="ARBA" id="ARBA00023027"/>
    </source>
</evidence>
<dbReference type="PROSITE" id="PS51383">
    <property type="entry name" value="YJEF_C_3"/>
    <property type="match status" value="1"/>
</dbReference>
<comment type="caution">
    <text evidence="17">Lacks conserved residue(s) required for the propagation of feature annotation.</text>
</comment>
<proteinExistence type="inferred from homology"/>
<feature type="binding site" evidence="18">
    <location>
        <begin position="64"/>
        <end position="68"/>
    </location>
    <ligand>
        <name>(6S)-NADPHX</name>
        <dbReference type="ChEBI" id="CHEBI:64076"/>
    </ligand>
</feature>
<dbReference type="Gene3D" id="3.40.1190.20">
    <property type="match status" value="1"/>
</dbReference>
<dbReference type="NCBIfam" id="TIGR00197">
    <property type="entry name" value="yjeF_nterm"/>
    <property type="match status" value="1"/>
</dbReference>
<dbReference type="Proteomes" id="UP000244727">
    <property type="component" value="Chromosome"/>
</dbReference>
<comment type="similarity">
    <text evidence="3 19">In the N-terminal section; belongs to the NnrE/AIBP family.</text>
</comment>
<feature type="binding site" evidence="17">
    <location>
        <position position="318"/>
    </location>
    <ligand>
        <name>(6S)-NADPHX</name>
        <dbReference type="ChEBI" id="CHEBI:64076"/>
    </ligand>
</feature>
<evidence type="ECO:0000256" key="18">
    <source>
        <dbReference type="HAMAP-Rule" id="MF_01966"/>
    </source>
</evidence>
<keyword evidence="23" id="KW-1185">Reference proteome</keyword>
<comment type="similarity">
    <text evidence="18">Belongs to the NnrE/AIBP family.</text>
</comment>
<evidence type="ECO:0000256" key="2">
    <source>
        <dbReference type="ARBA" id="ARBA00000909"/>
    </source>
</evidence>
<feature type="binding site" evidence="18">
    <location>
        <position position="163"/>
    </location>
    <ligand>
        <name>(6S)-NADPHX</name>
        <dbReference type="ChEBI" id="CHEBI:64076"/>
    </ligand>
</feature>
<feature type="binding site" evidence="17">
    <location>
        <position position="429"/>
    </location>
    <ligand>
        <name>AMP</name>
        <dbReference type="ChEBI" id="CHEBI:456215"/>
    </ligand>
</feature>
<feature type="binding site" evidence="17">
    <location>
        <position position="364"/>
    </location>
    <ligand>
        <name>(6S)-NADPHX</name>
        <dbReference type="ChEBI" id="CHEBI:64076"/>
    </ligand>
</feature>
<comment type="subunit">
    <text evidence="17">Homotetramer.</text>
</comment>
<dbReference type="GO" id="GO:0046872">
    <property type="term" value="F:metal ion binding"/>
    <property type="evidence" value="ECO:0007669"/>
    <property type="project" value="UniProtKB-UniRule"/>
</dbReference>
<dbReference type="KEGG" id="harc:HARCEL1_00545"/>
<evidence type="ECO:0000256" key="14">
    <source>
        <dbReference type="ARBA" id="ARBA00025153"/>
    </source>
</evidence>
<dbReference type="InterPro" id="IPR000631">
    <property type="entry name" value="CARKD"/>
</dbReference>
<keyword evidence="11 18" id="KW-0413">Isomerase</keyword>
<comment type="catalytic activity">
    <reaction evidence="2 18 19">
        <text>(6R)-NADPHX = (6S)-NADPHX</text>
        <dbReference type="Rhea" id="RHEA:32227"/>
        <dbReference type="ChEBI" id="CHEBI:64076"/>
        <dbReference type="ChEBI" id="CHEBI:64077"/>
        <dbReference type="EC" id="5.1.99.6"/>
    </reaction>
</comment>
<dbReference type="EMBL" id="CP028858">
    <property type="protein sequence ID" value="AWB26312.1"/>
    <property type="molecule type" value="Genomic_DNA"/>
</dbReference>
<dbReference type="EC" id="4.2.1.136" evidence="19"/>
<dbReference type="PANTHER" id="PTHR12592:SF0">
    <property type="entry name" value="ATP-DEPENDENT (S)-NAD(P)H-HYDRATE DEHYDRATASE"/>
    <property type="match status" value="1"/>
</dbReference>
<feature type="binding site" evidence="18">
    <location>
        <position position="130"/>
    </location>
    <ligand>
        <name>K(+)</name>
        <dbReference type="ChEBI" id="CHEBI:29103"/>
    </ligand>
</feature>
<feature type="binding site" evidence="17">
    <location>
        <position position="430"/>
    </location>
    <ligand>
        <name>(6S)-NADPHX</name>
        <dbReference type="ChEBI" id="CHEBI:64076"/>
    </ligand>
</feature>
<keyword evidence="5 18" id="KW-0479">Metal-binding</keyword>
<comment type="similarity">
    <text evidence="17">Belongs to the NnrD/CARKD family.</text>
</comment>
<dbReference type="InterPro" id="IPR036652">
    <property type="entry name" value="YjeF_N_dom_sf"/>
</dbReference>
<feature type="binding site" evidence="18">
    <location>
        <position position="166"/>
    </location>
    <ligand>
        <name>K(+)</name>
        <dbReference type="ChEBI" id="CHEBI:29103"/>
    </ligand>
</feature>
<feature type="binding site" evidence="18">
    <location>
        <begin position="134"/>
        <end position="140"/>
    </location>
    <ligand>
        <name>(6S)-NADPHX</name>
        <dbReference type="ChEBI" id="CHEBI:64076"/>
    </ligand>
</feature>
<dbReference type="GO" id="GO:0005524">
    <property type="term" value="F:ATP binding"/>
    <property type="evidence" value="ECO:0007669"/>
    <property type="project" value="UniProtKB-UniRule"/>
</dbReference>
<dbReference type="EC" id="5.1.99.6" evidence="19"/>
<evidence type="ECO:0000256" key="8">
    <source>
        <dbReference type="ARBA" id="ARBA00022857"/>
    </source>
</evidence>
<keyword evidence="8 17" id="KW-0521">NADP</keyword>
<comment type="cofactor">
    <cofactor evidence="17">
        <name>Mg(2+)</name>
        <dbReference type="ChEBI" id="CHEBI:18420"/>
    </cofactor>
</comment>
<evidence type="ECO:0000256" key="13">
    <source>
        <dbReference type="ARBA" id="ARBA00023268"/>
    </source>
</evidence>
<dbReference type="GO" id="GO:0052856">
    <property type="term" value="F:NAD(P)HX epimerase activity"/>
    <property type="evidence" value="ECO:0007669"/>
    <property type="project" value="UniProtKB-UniRule"/>
</dbReference>
<evidence type="ECO:0000256" key="16">
    <source>
        <dbReference type="ARBA" id="ARBA00049209"/>
    </source>
</evidence>
<dbReference type="PANTHER" id="PTHR12592">
    <property type="entry name" value="ATP-DEPENDENT (S)-NAD(P)H-HYDRATE DEHYDRATASE FAMILY MEMBER"/>
    <property type="match status" value="1"/>
</dbReference>
<evidence type="ECO:0000256" key="15">
    <source>
        <dbReference type="ARBA" id="ARBA00048238"/>
    </source>
</evidence>
<evidence type="ECO:0000256" key="6">
    <source>
        <dbReference type="ARBA" id="ARBA00022741"/>
    </source>
</evidence>
<keyword evidence="7 17" id="KW-0067">ATP-binding</keyword>
<feature type="domain" description="YjeF C-terminal" evidence="20">
    <location>
        <begin position="216"/>
        <end position="487"/>
    </location>
</feature>
<dbReference type="SUPFAM" id="SSF53613">
    <property type="entry name" value="Ribokinase-like"/>
    <property type="match status" value="1"/>
</dbReference>
<evidence type="ECO:0000259" key="20">
    <source>
        <dbReference type="PROSITE" id="PS51383"/>
    </source>
</evidence>
<dbReference type="PROSITE" id="PS01050">
    <property type="entry name" value="YJEF_C_2"/>
    <property type="match status" value="1"/>
</dbReference>